<protein>
    <submittedName>
        <fullName evidence="2">Uncharacterized protein</fullName>
    </submittedName>
</protein>
<dbReference type="EMBL" id="PQXK01000044">
    <property type="protein sequence ID" value="TGO39964.1"/>
    <property type="molecule type" value="Genomic_DNA"/>
</dbReference>
<proteinExistence type="predicted"/>
<feature type="compositionally biased region" description="Polar residues" evidence="1">
    <location>
        <begin position="72"/>
        <end position="106"/>
    </location>
</feature>
<comment type="caution">
    <text evidence="2">The sequence shown here is derived from an EMBL/GenBank/DDBJ whole genome shotgun (WGS) entry which is preliminary data.</text>
</comment>
<reference evidence="2 3" key="1">
    <citation type="submission" date="2017-12" db="EMBL/GenBank/DDBJ databases">
        <title>Comparative genomics of Botrytis spp.</title>
        <authorList>
            <person name="Valero-Jimenez C.A."/>
            <person name="Tapia P."/>
            <person name="Veloso J."/>
            <person name="Silva-Moreno E."/>
            <person name="Staats M."/>
            <person name="Valdes J.H."/>
            <person name="Van Kan J.A.L."/>
        </authorList>
    </citation>
    <scope>NUCLEOTIDE SEQUENCE [LARGE SCALE GENOMIC DNA]</scope>
    <source>
        <strain evidence="2 3">Bh0001</strain>
    </source>
</reference>
<feature type="region of interest" description="Disordered" evidence="1">
    <location>
        <begin position="125"/>
        <end position="156"/>
    </location>
</feature>
<gene>
    <name evidence="2" type="ORF">BHYA_0044g00050</name>
</gene>
<feature type="compositionally biased region" description="Pro residues" evidence="1">
    <location>
        <begin position="40"/>
        <end position="64"/>
    </location>
</feature>
<evidence type="ECO:0000313" key="3">
    <source>
        <dbReference type="Proteomes" id="UP000297814"/>
    </source>
</evidence>
<dbReference type="Proteomes" id="UP000297814">
    <property type="component" value="Unassembled WGS sequence"/>
</dbReference>
<accession>A0A4Z1GSV4</accession>
<keyword evidence="3" id="KW-1185">Reference proteome</keyword>
<organism evidence="2 3">
    <name type="scientific">Botrytis hyacinthi</name>
    <dbReference type="NCBI Taxonomy" id="278943"/>
    <lineage>
        <taxon>Eukaryota</taxon>
        <taxon>Fungi</taxon>
        <taxon>Dikarya</taxon>
        <taxon>Ascomycota</taxon>
        <taxon>Pezizomycotina</taxon>
        <taxon>Leotiomycetes</taxon>
        <taxon>Helotiales</taxon>
        <taxon>Sclerotiniaceae</taxon>
        <taxon>Botrytis</taxon>
    </lineage>
</organism>
<evidence type="ECO:0000313" key="2">
    <source>
        <dbReference type="EMBL" id="TGO39964.1"/>
    </source>
</evidence>
<feature type="region of interest" description="Disordered" evidence="1">
    <location>
        <begin position="16"/>
        <end position="110"/>
    </location>
</feature>
<evidence type="ECO:0000256" key="1">
    <source>
        <dbReference type="SAM" id="MobiDB-lite"/>
    </source>
</evidence>
<dbReference type="AlphaFoldDB" id="A0A4Z1GSV4"/>
<dbReference type="PRINTS" id="PR01217">
    <property type="entry name" value="PRICHEXTENSN"/>
</dbReference>
<feature type="compositionally biased region" description="Low complexity" evidence="1">
    <location>
        <begin position="136"/>
        <end position="152"/>
    </location>
</feature>
<sequence length="310" mass="33871">MPYTLPSTVDATLIINRPRPPTWVFLPPSDEPESTSDPNAIPPYPPPPYPPPPTRPPPRTPLTPPAQIHISPPTTSSFNRNSYECEYSSTSTGNRELISSSPSNKEPSGVPPFCKALFFDSLQTDFDSLAPPSPSISPSVSSPSTKPSTPQPWFHPISHRQFSKTSIPRTRDCPPSPLIQGISASEFYHSSRSPPDCNSQQQLEEEDVNDWVIIPPDIYSLSSSPSSPSNSAAPILHNHRKIRSEESRGTEGKMSTLGYLFTFLNGDGMRITLTIGARMSTKGYTSTGTLKLAHQENEENAEGSTKDLSL</sequence>
<name>A0A4Z1GSV4_9HELO</name>